<dbReference type="AlphaFoldDB" id="A0A0C3A438"/>
<reference evidence="2 3" key="1">
    <citation type="submission" date="2014-04" db="EMBL/GenBank/DDBJ databases">
        <authorList>
            <consortium name="DOE Joint Genome Institute"/>
            <person name="Kuo A."/>
            <person name="Kohler A."/>
            <person name="Nagy L.G."/>
            <person name="Floudas D."/>
            <person name="Copeland A."/>
            <person name="Barry K.W."/>
            <person name="Cichocki N."/>
            <person name="Veneault-Fourrey C."/>
            <person name="LaButti K."/>
            <person name="Lindquist E.A."/>
            <person name="Lipzen A."/>
            <person name="Lundell T."/>
            <person name="Morin E."/>
            <person name="Murat C."/>
            <person name="Sun H."/>
            <person name="Tunlid A."/>
            <person name="Henrissat B."/>
            <person name="Grigoriev I.V."/>
            <person name="Hibbett D.S."/>
            <person name="Martin F."/>
            <person name="Nordberg H.P."/>
            <person name="Cantor M.N."/>
            <person name="Hua S.X."/>
        </authorList>
    </citation>
    <scope>NUCLEOTIDE SEQUENCE [LARGE SCALE GENOMIC DNA]</scope>
    <source>
        <strain evidence="2 3">Foug A</strain>
    </source>
</reference>
<feature type="compositionally biased region" description="Low complexity" evidence="1">
    <location>
        <begin position="222"/>
        <end position="235"/>
    </location>
</feature>
<organism evidence="2 3">
    <name type="scientific">Scleroderma citrinum Foug A</name>
    <dbReference type="NCBI Taxonomy" id="1036808"/>
    <lineage>
        <taxon>Eukaryota</taxon>
        <taxon>Fungi</taxon>
        <taxon>Dikarya</taxon>
        <taxon>Basidiomycota</taxon>
        <taxon>Agaricomycotina</taxon>
        <taxon>Agaricomycetes</taxon>
        <taxon>Agaricomycetidae</taxon>
        <taxon>Boletales</taxon>
        <taxon>Sclerodermatineae</taxon>
        <taxon>Sclerodermataceae</taxon>
        <taxon>Scleroderma</taxon>
    </lineage>
</organism>
<gene>
    <name evidence="2" type="ORF">SCLCIDRAFT_9936</name>
</gene>
<evidence type="ECO:0000256" key="1">
    <source>
        <dbReference type="SAM" id="MobiDB-lite"/>
    </source>
</evidence>
<evidence type="ECO:0008006" key="4">
    <source>
        <dbReference type="Google" id="ProtNLM"/>
    </source>
</evidence>
<keyword evidence="3" id="KW-1185">Reference proteome</keyword>
<evidence type="ECO:0000313" key="3">
    <source>
        <dbReference type="Proteomes" id="UP000053989"/>
    </source>
</evidence>
<feature type="compositionally biased region" description="Polar residues" evidence="1">
    <location>
        <begin position="202"/>
        <end position="221"/>
    </location>
</feature>
<dbReference type="OrthoDB" id="2684442at2759"/>
<protein>
    <recommendedName>
        <fullName evidence="4">Myb/SANT-like domain-containing protein</fullName>
    </recommendedName>
</protein>
<dbReference type="HOGENOM" id="CLU_906613_0_0_1"/>
<name>A0A0C3A438_9AGAM</name>
<dbReference type="STRING" id="1036808.A0A0C3A438"/>
<dbReference type="Proteomes" id="UP000053989">
    <property type="component" value="Unassembled WGS sequence"/>
</dbReference>
<sequence length="307" mass="33338">MNWPPNEVSTLVHYLHKHGERIGDGSNFRQDIYAAAAAHLNMIHPNPTHPKTADAVKNKWMSFKGANIVGADAEEVFNGYAKEQHPLIRHFKNSGWELYTFLQDILENDSHAQGESAYAPTNVNTAMGSVDCTGGTGGAGEANQIDEEMPSMSVSTAAPSLPSVPPLPLDGASSKGKECKVEPPPDMSLPSPPSSSKHSYTEMASNSTEDYATSNISGPPFSNSSMSHTSSSANITSIPSRQCSVVKRAQDNDLPREVKLFVRSMITCDPGFTEVYALTVDKDEWQDYVMLEYKVKTRNVASLNTAL</sequence>
<feature type="compositionally biased region" description="Pro residues" evidence="1">
    <location>
        <begin position="184"/>
        <end position="193"/>
    </location>
</feature>
<accession>A0A0C3A438</accession>
<evidence type="ECO:0000313" key="2">
    <source>
        <dbReference type="EMBL" id="KIM59452.1"/>
    </source>
</evidence>
<dbReference type="InParanoid" id="A0A0C3A438"/>
<dbReference type="EMBL" id="KN822073">
    <property type="protein sequence ID" value="KIM59452.1"/>
    <property type="molecule type" value="Genomic_DNA"/>
</dbReference>
<feature type="region of interest" description="Disordered" evidence="1">
    <location>
        <begin position="150"/>
        <end position="235"/>
    </location>
</feature>
<proteinExistence type="predicted"/>
<reference evidence="3" key="2">
    <citation type="submission" date="2015-01" db="EMBL/GenBank/DDBJ databases">
        <title>Evolutionary Origins and Diversification of the Mycorrhizal Mutualists.</title>
        <authorList>
            <consortium name="DOE Joint Genome Institute"/>
            <consortium name="Mycorrhizal Genomics Consortium"/>
            <person name="Kohler A."/>
            <person name="Kuo A."/>
            <person name="Nagy L.G."/>
            <person name="Floudas D."/>
            <person name="Copeland A."/>
            <person name="Barry K.W."/>
            <person name="Cichocki N."/>
            <person name="Veneault-Fourrey C."/>
            <person name="LaButti K."/>
            <person name="Lindquist E.A."/>
            <person name="Lipzen A."/>
            <person name="Lundell T."/>
            <person name="Morin E."/>
            <person name="Murat C."/>
            <person name="Riley R."/>
            <person name="Ohm R."/>
            <person name="Sun H."/>
            <person name="Tunlid A."/>
            <person name="Henrissat B."/>
            <person name="Grigoriev I.V."/>
            <person name="Hibbett D.S."/>
            <person name="Martin F."/>
        </authorList>
    </citation>
    <scope>NUCLEOTIDE SEQUENCE [LARGE SCALE GENOMIC DNA]</scope>
    <source>
        <strain evidence="3">Foug A</strain>
    </source>
</reference>